<dbReference type="Proteomes" id="UP000655570">
    <property type="component" value="Unassembled WGS sequence"/>
</dbReference>
<dbReference type="InterPro" id="IPR046335">
    <property type="entry name" value="LacI/GalR-like_sensor"/>
</dbReference>
<dbReference type="SUPFAM" id="SSF53822">
    <property type="entry name" value="Periplasmic binding protein-like I"/>
    <property type="match status" value="1"/>
</dbReference>
<dbReference type="SUPFAM" id="SSF47413">
    <property type="entry name" value="lambda repressor-like DNA-binding domains"/>
    <property type="match status" value="1"/>
</dbReference>
<evidence type="ECO:0000256" key="1">
    <source>
        <dbReference type="ARBA" id="ARBA00023015"/>
    </source>
</evidence>
<evidence type="ECO:0000313" key="6">
    <source>
        <dbReference type="EMBL" id="MBD7979705.1"/>
    </source>
</evidence>
<dbReference type="GO" id="GO:0003677">
    <property type="term" value="F:DNA binding"/>
    <property type="evidence" value="ECO:0007669"/>
    <property type="project" value="UniProtKB-KW"/>
</dbReference>
<dbReference type="Gene3D" id="3.40.50.2300">
    <property type="match status" value="2"/>
</dbReference>
<evidence type="ECO:0000313" key="7">
    <source>
        <dbReference type="Proteomes" id="UP000655570"/>
    </source>
</evidence>
<dbReference type="Pfam" id="PF00356">
    <property type="entry name" value="LacI"/>
    <property type="match status" value="1"/>
</dbReference>
<sequence length="386" mass="40887">MQRFTHNGETARRTQSPVQNHPTGEQPGRGGPVSPTLPHVRTRLTDLAEQAGVSTATVSRVLNGKAGVASETRQAVLAALDLLGYERPEKLRNRSAGLVGLIVPELTNPVFPAFAQIIESLLSEHGYTPLLCTQSPGGTTEDEYVEMLLDHAVDGIVFISGLHADTQASHDRYERLRSRGMPIVLVNGYAPGVDAPFVSPDDVASVELSVRHLESLGHRRIGLAIGPGRFVPAQRKLAGFADALVRHGLVSDVAEADEHIVVTLFTVEGGQAAAGELIDSGHTAIVCGSDLMALGAIRAARARGLRVPEDVSVVGYDDSPLIAFTDPPLTTVRQPVAAMGQAAISALLTEISGDRAPRSELLFQPELIVRGSTGAAPSHRLDNPQP</sequence>
<evidence type="ECO:0000256" key="4">
    <source>
        <dbReference type="SAM" id="MobiDB-lite"/>
    </source>
</evidence>
<dbReference type="InterPro" id="IPR028082">
    <property type="entry name" value="Peripla_BP_I"/>
</dbReference>
<keyword evidence="1" id="KW-0805">Transcription regulation</keyword>
<dbReference type="PROSITE" id="PS00356">
    <property type="entry name" value="HTH_LACI_1"/>
    <property type="match status" value="1"/>
</dbReference>
<dbReference type="PANTHER" id="PTHR30146">
    <property type="entry name" value="LACI-RELATED TRANSCRIPTIONAL REPRESSOR"/>
    <property type="match status" value="1"/>
</dbReference>
<gene>
    <name evidence="6" type="ORF">H9641_03080</name>
</gene>
<keyword evidence="2 6" id="KW-0238">DNA-binding</keyword>
<organism evidence="6 7">
    <name type="scientific">Oerskovia merdavium</name>
    <dbReference type="NCBI Taxonomy" id="2762227"/>
    <lineage>
        <taxon>Bacteria</taxon>
        <taxon>Bacillati</taxon>
        <taxon>Actinomycetota</taxon>
        <taxon>Actinomycetes</taxon>
        <taxon>Micrococcales</taxon>
        <taxon>Cellulomonadaceae</taxon>
        <taxon>Oerskovia</taxon>
    </lineage>
</organism>
<dbReference type="PROSITE" id="PS50932">
    <property type="entry name" value="HTH_LACI_2"/>
    <property type="match status" value="1"/>
</dbReference>
<dbReference type="InterPro" id="IPR000843">
    <property type="entry name" value="HTH_LacI"/>
</dbReference>
<dbReference type="Pfam" id="PF13377">
    <property type="entry name" value="Peripla_BP_3"/>
    <property type="match status" value="1"/>
</dbReference>
<comment type="caution">
    <text evidence="6">The sequence shown here is derived from an EMBL/GenBank/DDBJ whole genome shotgun (WGS) entry which is preliminary data.</text>
</comment>
<dbReference type="EMBL" id="JACSQF010000002">
    <property type="protein sequence ID" value="MBD7979705.1"/>
    <property type="molecule type" value="Genomic_DNA"/>
</dbReference>
<feature type="region of interest" description="Disordered" evidence="4">
    <location>
        <begin position="1"/>
        <end position="38"/>
    </location>
</feature>
<reference evidence="6 7" key="1">
    <citation type="submission" date="2020-08" db="EMBL/GenBank/DDBJ databases">
        <title>A Genomic Blueprint of the Chicken Gut Microbiome.</title>
        <authorList>
            <person name="Gilroy R."/>
            <person name="Ravi A."/>
            <person name="Getino M."/>
            <person name="Pursley I."/>
            <person name="Horton D.L."/>
            <person name="Alikhan N.-F."/>
            <person name="Baker D."/>
            <person name="Gharbi K."/>
            <person name="Hall N."/>
            <person name="Watson M."/>
            <person name="Adriaenssens E.M."/>
            <person name="Foster-Nyarko E."/>
            <person name="Jarju S."/>
            <person name="Secka A."/>
            <person name="Antonio M."/>
            <person name="Oren A."/>
            <person name="Chaudhuri R."/>
            <person name="La Ragione R.M."/>
            <person name="Hildebrand F."/>
            <person name="Pallen M.J."/>
        </authorList>
    </citation>
    <scope>NUCLEOTIDE SEQUENCE [LARGE SCALE GENOMIC DNA]</scope>
    <source>
        <strain evidence="6 7">Sa2CUA9</strain>
    </source>
</reference>
<dbReference type="Gene3D" id="1.10.260.40">
    <property type="entry name" value="lambda repressor-like DNA-binding domains"/>
    <property type="match status" value="1"/>
</dbReference>
<name>A0ABR8TV97_9CELL</name>
<evidence type="ECO:0000259" key="5">
    <source>
        <dbReference type="PROSITE" id="PS50932"/>
    </source>
</evidence>
<feature type="compositionally biased region" description="Polar residues" evidence="4">
    <location>
        <begin position="1"/>
        <end position="23"/>
    </location>
</feature>
<feature type="domain" description="HTH lacI-type" evidence="5">
    <location>
        <begin position="42"/>
        <end position="100"/>
    </location>
</feature>
<dbReference type="CDD" id="cd06292">
    <property type="entry name" value="PBP1_AglR_RafR-like"/>
    <property type="match status" value="1"/>
</dbReference>
<dbReference type="PANTHER" id="PTHR30146:SF153">
    <property type="entry name" value="LACTOSE OPERON REPRESSOR"/>
    <property type="match status" value="1"/>
</dbReference>
<dbReference type="InterPro" id="IPR010982">
    <property type="entry name" value="Lambda_DNA-bd_dom_sf"/>
</dbReference>
<evidence type="ECO:0000256" key="3">
    <source>
        <dbReference type="ARBA" id="ARBA00023163"/>
    </source>
</evidence>
<accession>A0ABR8TV97</accession>
<proteinExistence type="predicted"/>
<protein>
    <submittedName>
        <fullName evidence="6">LacI family DNA-binding transcriptional regulator</fullName>
    </submittedName>
</protein>
<keyword evidence="7" id="KW-1185">Reference proteome</keyword>
<dbReference type="SMART" id="SM00354">
    <property type="entry name" value="HTH_LACI"/>
    <property type="match status" value="1"/>
</dbReference>
<keyword evidence="3" id="KW-0804">Transcription</keyword>
<evidence type="ECO:0000256" key="2">
    <source>
        <dbReference type="ARBA" id="ARBA00023125"/>
    </source>
</evidence>
<dbReference type="CDD" id="cd01392">
    <property type="entry name" value="HTH_LacI"/>
    <property type="match status" value="1"/>
</dbReference>